<accession>A0A4Y3REI4</accession>
<evidence type="ECO:0000256" key="2">
    <source>
        <dbReference type="SAM" id="SignalP"/>
    </source>
</evidence>
<feature type="signal peptide" evidence="2">
    <location>
        <begin position="1"/>
        <end position="29"/>
    </location>
</feature>
<evidence type="ECO:0000256" key="1">
    <source>
        <dbReference type="SAM" id="MobiDB-lite"/>
    </source>
</evidence>
<dbReference type="OrthoDB" id="4456952at2"/>
<proteinExistence type="predicted"/>
<organism evidence="3 4">
    <name type="scientific">Streptomyces cacaoi</name>
    <dbReference type="NCBI Taxonomy" id="1898"/>
    <lineage>
        <taxon>Bacteria</taxon>
        <taxon>Bacillati</taxon>
        <taxon>Actinomycetota</taxon>
        <taxon>Actinomycetes</taxon>
        <taxon>Kitasatosporales</taxon>
        <taxon>Streptomycetaceae</taxon>
        <taxon>Streptomyces</taxon>
    </lineage>
</organism>
<dbReference type="EMBL" id="BJMM01000087">
    <property type="protein sequence ID" value="GEB54180.1"/>
    <property type="molecule type" value="Genomic_DNA"/>
</dbReference>
<protein>
    <submittedName>
        <fullName evidence="3">Uncharacterized protein</fullName>
    </submittedName>
</protein>
<sequence>MLTPRASRRRTMRSTATAAAVTAAVVALGAGCSADSLFTDVKSASRSYNVGNDDQRIRTLDVRSYAGDITVKAAEPDRRTVGVAEDMEYEKTKPHTEHQVKDGVLRLTSDDCGGNGDKCTVHYTVTVPAALTARLRTGGGDVTVRDLSGSVDARTEGGDVVARTTSGRLHARTDGGNVRLTDVRSRDVDAESGGGNLRGTFAAAPDRARLASGGGNVTVRLPRGTYAVDARTDGGTRDVSVPTDREAPHRVTAQTGGGNVTVTGRD</sequence>
<feature type="chain" id="PRO_5021386257" evidence="2">
    <location>
        <begin position="30"/>
        <end position="266"/>
    </location>
</feature>
<evidence type="ECO:0000313" key="4">
    <source>
        <dbReference type="Proteomes" id="UP000319210"/>
    </source>
</evidence>
<dbReference type="Gene3D" id="2.160.20.120">
    <property type="match status" value="1"/>
</dbReference>
<dbReference type="AlphaFoldDB" id="A0A4Y3REI4"/>
<dbReference type="RefSeq" id="WP_141275842.1">
    <property type="nucleotide sequence ID" value="NZ_BJMM01000087.1"/>
</dbReference>
<keyword evidence="2" id="KW-0732">Signal</keyword>
<reference evidence="3 4" key="1">
    <citation type="submission" date="2019-06" db="EMBL/GenBank/DDBJ databases">
        <title>Whole genome shotgun sequence of Streptomyces cacaoi subsp. cacaoi NBRC 12748.</title>
        <authorList>
            <person name="Hosoyama A."/>
            <person name="Uohara A."/>
            <person name="Ohji S."/>
            <person name="Ichikawa N."/>
        </authorList>
    </citation>
    <scope>NUCLEOTIDE SEQUENCE [LARGE SCALE GENOMIC DNA]</scope>
    <source>
        <strain evidence="3 4">NBRC 12748</strain>
    </source>
</reference>
<keyword evidence="4" id="KW-1185">Reference proteome</keyword>
<gene>
    <name evidence="3" type="ORF">SCA03_67310</name>
</gene>
<feature type="region of interest" description="Disordered" evidence="1">
    <location>
        <begin position="228"/>
        <end position="266"/>
    </location>
</feature>
<name>A0A4Y3REI4_STRCI</name>
<dbReference type="PROSITE" id="PS51257">
    <property type="entry name" value="PROKAR_LIPOPROTEIN"/>
    <property type="match status" value="1"/>
</dbReference>
<dbReference type="Proteomes" id="UP000319210">
    <property type="component" value="Unassembled WGS sequence"/>
</dbReference>
<comment type="caution">
    <text evidence="3">The sequence shown here is derived from an EMBL/GenBank/DDBJ whole genome shotgun (WGS) entry which is preliminary data.</text>
</comment>
<evidence type="ECO:0000313" key="3">
    <source>
        <dbReference type="EMBL" id="GEB54180.1"/>
    </source>
</evidence>